<organism evidence="2 3">
    <name type="scientific">Streptomyces natalensis ATCC 27448</name>
    <dbReference type="NCBI Taxonomy" id="1240678"/>
    <lineage>
        <taxon>Bacteria</taxon>
        <taxon>Bacillati</taxon>
        <taxon>Actinomycetota</taxon>
        <taxon>Actinomycetes</taxon>
        <taxon>Kitasatosporales</taxon>
        <taxon>Streptomycetaceae</taxon>
        <taxon>Streptomyces</taxon>
    </lineage>
</organism>
<dbReference type="EMBL" id="JRKI01000029">
    <property type="protein sequence ID" value="KIZ16126.1"/>
    <property type="molecule type" value="Genomic_DNA"/>
</dbReference>
<proteinExistence type="predicted"/>
<dbReference type="InterPro" id="IPR042099">
    <property type="entry name" value="ANL_N_sf"/>
</dbReference>
<dbReference type="InterPro" id="IPR050237">
    <property type="entry name" value="ATP-dep_AMP-bd_enzyme"/>
</dbReference>
<dbReference type="PANTHER" id="PTHR43767:SF1">
    <property type="entry name" value="NONRIBOSOMAL PEPTIDE SYNTHASE PES1 (EUROFUNG)-RELATED"/>
    <property type="match status" value="1"/>
</dbReference>
<dbReference type="GO" id="GO:0016874">
    <property type="term" value="F:ligase activity"/>
    <property type="evidence" value="ECO:0007669"/>
    <property type="project" value="UniProtKB-KW"/>
</dbReference>
<evidence type="ECO:0000313" key="2">
    <source>
        <dbReference type="EMBL" id="KIZ16126.1"/>
    </source>
</evidence>
<evidence type="ECO:0000259" key="1">
    <source>
        <dbReference type="Pfam" id="PF00501"/>
    </source>
</evidence>
<gene>
    <name evidence="2" type="ORF">SNA_23225</name>
</gene>
<dbReference type="InterPro" id="IPR000873">
    <property type="entry name" value="AMP-dep_synth/lig_dom"/>
</dbReference>
<dbReference type="RefSeq" id="WP_037789137.1">
    <property type="nucleotide sequence ID" value="NZ_JRKI01000029.1"/>
</dbReference>
<name>A0A0D7CJ79_9ACTN</name>
<dbReference type="InterPro" id="IPR020845">
    <property type="entry name" value="AMP-binding_CS"/>
</dbReference>
<accession>A0A0D7CJ79</accession>
<feature type="domain" description="AMP-dependent synthetase/ligase" evidence="1">
    <location>
        <begin position="15"/>
        <end position="382"/>
    </location>
</feature>
<comment type="caution">
    <text evidence="2">The sequence shown here is derived from an EMBL/GenBank/DDBJ whole genome shotgun (WGS) entry which is preliminary data.</text>
</comment>
<dbReference type="AlphaFoldDB" id="A0A0D7CJ79"/>
<protein>
    <submittedName>
        <fullName evidence="2">AMP-ligase</fullName>
    </submittedName>
</protein>
<dbReference type="Proteomes" id="UP000032458">
    <property type="component" value="Unassembled WGS sequence"/>
</dbReference>
<dbReference type="Pfam" id="PF00501">
    <property type="entry name" value="AMP-binding"/>
    <property type="match status" value="1"/>
</dbReference>
<keyword evidence="2" id="KW-0436">Ligase</keyword>
<reference evidence="2 3" key="1">
    <citation type="submission" date="2014-09" db="EMBL/GenBank/DDBJ databases">
        <title>Draft genome sequence of Streptomyces natalensis ATCC 27448, producer of the antifungal pimaricin.</title>
        <authorList>
            <person name="Mendes M.V."/>
            <person name="Beites T."/>
            <person name="Pires S."/>
            <person name="Santos C.L."/>
            <person name="Moradas-Ferreira P."/>
        </authorList>
    </citation>
    <scope>NUCLEOTIDE SEQUENCE [LARGE SCALE GENOMIC DNA]</scope>
    <source>
        <strain evidence="2 3">ATCC 27448</strain>
    </source>
</reference>
<keyword evidence="3" id="KW-1185">Reference proteome</keyword>
<dbReference type="PATRIC" id="fig|1240678.4.peg.4946"/>
<dbReference type="Gene3D" id="3.40.50.12780">
    <property type="entry name" value="N-terminal domain of ligase-like"/>
    <property type="match status" value="1"/>
</dbReference>
<dbReference type="PROSITE" id="PS00455">
    <property type="entry name" value="AMP_BINDING"/>
    <property type="match status" value="1"/>
</dbReference>
<dbReference type="PANTHER" id="PTHR43767">
    <property type="entry name" value="LONG-CHAIN-FATTY-ACID--COA LIGASE"/>
    <property type="match status" value="1"/>
</dbReference>
<evidence type="ECO:0000313" key="3">
    <source>
        <dbReference type="Proteomes" id="UP000032458"/>
    </source>
</evidence>
<sequence length="534" mass="55840">MTADGVGLYTEVARLARSRPDATALVRGRRDGSGQAVSYARLSTGCHAVAEALRAAGVRRGHKAVTMTGDPYELVAVVYGLLALGAVPVLVDPGLPRARLRACLDEVAPEVFIGEPLAHLARRVLRWAPGHIRTPLVTRRALPGLGRAVPVVVPDAAGPGLEAAEPGAEELAVIAFTSGSTGVPKGVEYRYGTLAGQVEALRAVLALDPGGVLLSGFLPLVLLGPALGITTLSPALRHHAPARTRPERLLRPLLEHRASVVAGSPAVLGLLAGHCVRHGLRLPSVDRVLSFGAPLRAGLAEAWGSVLRADAEVLSVYGATECLPVSAVTTRELSALRAAGHGALSGTCVGRPVAGVEVRVLGVDDTGVGEIAVAGRNISPAYHARPRATADAKVATDCGLLHRTGDLGHLDGEGRLWFHGRASQRVTGDNFVLNTEDIETAADTAPGVRRTALVGLGPAGRQRAVLCVELERCGRRERRGAVAALREVLRGHPQGHHIRSVLLHPGFPTDIRHNSKIDRERLADWAAKRAGGSA</sequence>
<dbReference type="SUPFAM" id="SSF56801">
    <property type="entry name" value="Acetyl-CoA synthetase-like"/>
    <property type="match status" value="1"/>
</dbReference>